<evidence type="ECO:0000256" key="1">
    <source>
        <dbReference type="SAM" id="MobiDB-lite"/>
    </source>
</evidence>
<protein>
    <submittedName>
        <fullName evidence="2">Uncharacterized protein</fullName>
    </submittedName>
</protein>
<organism evidence="2 3">
    <name type="scientific">Daphnia magna</name>
    <dbReference type="NCBI Taxonomy" id="35525"/>
    <lineage>
        <taxon>Eukaryota</taxon>
        <taxon>Metazoa</taxon>
        <taxon>Ecdysozoa</taxon>
        <taxon>Arthropoda</taxon>
        <taxon>Crustacea</taxon>
        <taxon>Branchiopoda</taxon>
        <taxon>Diplostraca</taxon>
        <taxon>Cladocera</taxon>
        <taxon>Anomopoda</taxon>
        <taxon>Daphniidae</taxon>
        <taxon>Daphnia</taxon>
    </lineage>
</organism>
<gene>
    <name evidence="2" type="ORF">OUZ56_019193</name>
</gene>
<reference evidence="2 3" key="1">
    <citation type="journal article" date="2023" name="Nucleic Acids Res.">
        <title>The hologenome of Daphnia magna reveals possible DNA methylation and microbiome-mediated evolution of the host genome.</title>
        <authorList>
            <person name="Chaturvedi A."/>
            <person name="Li X."/>
            <person name="Dhandapani V."/>
            <person name="Marshall H."/>
            <person name="Kissane S."/>
            <person name="Cuenca-Cambronero M."/>
            <person name="Asole G."/>
            <person name="Calvet F."/>
            <person name="Ruiz-Romero M."/>
            <person name="Marangio P."/>
            <person name="Guigo R."/>
            <person name="Rago D."/>
            <person name="Mirbahai L."/>
            <person name="Eastwood N."/>
            <person name="Colbourne J.K."/>
            <person name="Zhou J."/>
            <person name="Mallon E."/>
            <person name="Orsini L."/>
        </authorList>
    </citation>
    <scope>NUCLEOTIDE SEQUENCE [LARGE SCALE GENOMIC DNA]</scope>
    <source>
        <strain evidence="2">LRV0_1</strain>
    </source>
</reference>
<sequence>MSHGQEFHCFNARSTVDLIAWPTKEQVEQAEQLNFNSTFQRDGAICWRFRFTTTAVIQKSYQEIHAKNSNNNNKNQNARNKKDIGKINNKEETRNIREDRNQHSRRGNVFSPFVCLLDSRDMIQKN</sequence>
<feature type="compositionally biased region" description="Basic and acidic residues" evidence="1">
    <location>
        <begin position="80"/>
        <end position="102"/>
    </location>
</feature>
<dbReference type="EMBL" id="JAOYFB010000003">
    <property type="protein sequence ID" value="KAK4010049.1"/>
    <property type="molecule type" value="Genomic_DNA"/>
</dbReference>
<feature type="compositionally biased region" description="Low complexity" evidence="1">
    <location>
        <begin position="67"/>
        <end position="78"/>
    </location>
</feature>
<evidence type="ECO:0000313" key="3">
    <source>
        <dbReference type="Proteomes" id="UP001234178"/>
    </source>
</evidence>
<accession>A0ABQ9ZAY4</accession>
<evidence type="ECO:0000313" key="2">
    <source>
        <dbReference type="EMBL" id="KAK4010049.1"/>
    </source>
</evidence>
<feature type="region of interest" description="Disordered" evidence="1">
    <location>
        <begin position="65"/>
        <end position="103"/>
    </location>
</feature>
<keyword evidence="3" id="KW-1185">Reference proteome</keyword>
<proteinExistence type="predicted"/>
<comment type="caution">
    <text evidence="2">The sequence shown here is derived from an EMBL/GenBank/DDBJ whole genome shotgun (WGS) entry which is preliminary data.</text>
</comment>
<dbReference type="Proteomes" id="UP001234178">
    <property type="component" value="Unassembled WGS sequence"/>
</dbReference>
<name>A0ABQ9ZAY4_9CRUS</name>